<name>A0A7Y9EQA2_9ACTN</name>
<evidence type="ECO:0000313" key="2">
    <source>
        <dbReference type="Proteomes" id="UP000529783"/>
    </source>
</evidence>
<dbReference type="InterPro" id="IPR029068">
    <property type="entry name" value="Glyas_Bleomycin-R_OHBP_Dase"/>
</dbReference>
<evidence type="ECO:0000313" key="1">
    <source>
        <dbReference type="EMBL" id="NYD51990.1"/>
    </source>
</evidence>
<dbReference type="RefSeq" id="WP_179848266.1">
    <property type="nucleotide sequence ID" value="NZ_JACCBA010000001.1"/>
</dbReference>
<proteinExistence type="predicted"/>
<dbReference type="Gene3D" id="3.10.180.10">
    <property type="entry name" value="2,3-Dihydroxybiphenyl 1,2-Dioxygenase, domain 1"/>
    <property type="match status" value="1"/>
</dbReference>
<organism evidence="1 2">
    <name type="scientific">Actinomadura luteofluorescens</name>
    <dbReference type="NCBI Taxonomy" id="46163"/>
    <lineage>
        <taxon>Bacteria</taxon>
        <taxon>Bacillati</taxon>
        <taxon>Actinomycetota</taxon>
        <taxon>Actinomycetes</taxon>
        <taxon>Streptosporangiales</taxon>
        <taxon>Thermomonosporaceae</taxon>
        <taxon>Actinomadura</taxon>
    </lineage>
</organism>
<keyword evidence="1" id="KW-0223">Dioxygenase</keyword>
<dbReference type="SUPFAM" id="SSF54593">
    <property type="entry name" value="Glyoxalase/Bleomycin resistance protein/Dihydroxybiphenyl dioxygenase"/>
    <property type="match status" value="1"/>
</dbReference>
<reference evidence="1 2" key="1">
    <citation type="submission" date="2020-07" db="EMBL/GenBank/DDBJ databases">
        <title>Sequencing the genomes of 1000 actinobacteria strains.</title>
        <authorList>
            <person name="Klenk H.-P."/>
        </authorList>
    </citation>
    <scope>NUCLEOTIDE SEQUENCE [LARGE SCALE GENOMIC DNA]</scope>
    <source>
        <strain evidence="1 2">DSM 40398</strain>
    </source>
</reference>
<dbReference type="Proteomes" id="UP000529783">
    <property type="component" value="Unassembled WGS sequence"/>
</dbReference>
<dbReference type="GO" id="GO:0016829">
    <property type="term" value="F:lyase activity"/>
    <property type="evidence" value="ECO:0007669"/>
    <property type="project" value="UniProtKB-KW"/>
</dbReference>
<comment type="caution">
    <text evidence="1">The sequence shown here is derived from an EMBL/GenBank/DDBJ whole genome shotgun (WGS) entry which is preliminary data.</text>
</comment>
<sequence length="109" mass="11767">MHSTLTVIYTSRLEECRAFYAGLGLDLRPERHGTGPDHFAAVLDDGTVFELYPAGAHEPTGRVRLGFGADAGVTGLDPGRHLLHDPDGRSIEMTIKEAVVTPSTGPRRD</sequence>
<accession>A0A7Y9EQA2</accession>
<protein>
    <submittedName>
        <fullName evidence="1">Catechol 2,3-dioxygenase-like lactoylglutathione lyase family enzyme</fullName>
    </submittedName>
</protein>
<keyword evidence="2" id="KW-1185">Reference proteome</keyword>
<dbReference type="GO" id="GO:0051213">
    <property type="term" value="F:dioxygenase activity"/>
    <property type="evidence" value="ECO:0007669"/>
    <property type="project" value="UniProtKB-KW"/>
</dbReference>
<dbReference type="EMBL" id="JACCBA010000001">
    <property type="protein sequence ID" value="NYD51990.1"/>
    <property type="molecule type" value="Genomic_DNA"/>
</dbReference>
<keyword evidence="1" id="KW-0560">Oxidoreductase</keyword>
<keyword evidence="1" id="KW-0456">Lyase</keyword>
<gene>
    <name evidence="1" type="ORF">BJY14_007973</name>
</gene>
<dbReference type="AlphaFoldDB" id="A0A7Y9EQA2"/>